<comment type="caution">
    <text evidence="3">The sequence shown here is derived from an EMBL/GenBank/DDBJ whole genome shotgun (WGS) entry which is preliminary data.</text>
</comment>
<dbReference type="RefSeq" id="WP_216878478.1">
    <property type="nucleotide sequence ID" value="NZ_JAERQM010000008.1"/>
</dbReference>
<keyword evidence="2" id="KW-0812">Transmembrane</keyword>
<proteinExistence type="predicted"/>
<dbReference type="Proteomes" id="UP000689967">
    <property type="component" value="Unassembled WGS sequence"/>
</dbReference>
<evidence type="ECO:0000256" key="1">
    <source>
        <dbReference type="SAM" id="MobiDB-lite"/>
    </source>
</evidence>
<keyword evidence="2" id="KW-1133">Transmembrane helix</keyword>
<accession>A0ABS6HCJ9</accession>
<sequence>MPSDTTQDLPPKRHAAPPVLPPSQRNPFNPRVPTTQRPIFHPEEGESRGDGLAAAGSGLIVLAVAGVLAWLVYLTFGG</sequence>
<feature type="transmembrane region" description="Helical" evidence="2">
    <location>
        <begin position="52"/>
        <end position="76"/>
    </location>
</feature>
<dbReference type="EMBL" id="JAERQM010000008">
    <property type="protein sequence ID" value="MBU8546452.1"/>
    <property type="molecule type" value="Genomic_DNA"/>
</dbReference>
<protein>
    <submittedName>
        <fullName evidence="3">Uncharacterized protein</fullName>
    </submittedName>
</protein>
<gene>
    <name evidence="3" type="ORF">JJQ90_22215</name>
</gene>
<reference evidence="3 4" key="1">
    <citation type="submission" date="2021-01" db="EMBL/GenBank/DDBJ databases">
        <title>Roseomonas sp. nov, a bacterium isolated from an oil production mixture in Yumen Oilfield.</title>
        <authorList>
            <person name="Wu D."/>
        </authorList>
    </citation>
    <scope>NUCLEOTIDE SEQUENCE [LARGE SCALE GENOMIC DNA]</scope>
    <source>
        <strain evidence="3 4">ROY-5-3</strain>
    </source>
</reference>
<evidence type="ECO:0000313" key="4">
    <source>
        <dbReference type="Proteomes" id="UP000689967"/>
    </source>
</evidence>
<feature type="region of interest" description="Disordered" evidence="1">
    <location>
        <begin position="1"/>
        <end position="52"/>
    </location>
</feature>
<organism evidence="3 4">
    <name type="scientific">Falsiroseomonas oleicola</name>
    <dbReference type="NCBI Taxonomy" id="2801474"/>
    <lineage>
        <taxon>Bacteria</taxon>
        <taxon>Pseudomonadati</taxon>
        <taxon>Pseudomonadota</taxon>
        <taxon>Alphaproteobacteria</taxon>
        <taxon>Acetobacterales</taxon>
        <taxon>Roseomonadaceae</taxon>
        <taxon>Falsiroseomonas</taxon>
    </lineage>
</organism>
<feature type="compositionally biased region" description="Polar residues" evidence="1">
    <location>
        <begin position="23"/>
        <end position="37"/>
    </location>
</feature>
<keyword evidence="4" id="KW-1185">Reference proteome</keyword>
<evidence type="ECO:0000313" key="3">
    <source>
        <dbReference type="EMBL" id="MBU8546452.1"/>
    </source>
</evidence>
<keyword evidence="2" id="KW-0472">Membrane</keyword>
<feature type="compositionally biased region" description="Basic and acidic residues" evidence="1">
    <location>
        <begin position="40"/>
        <end position="49"/>
    </location>
</feature>
<name>A0ABS6HCJ9_9PROT</name>
<evidence type="ECO:0000256" key="2">
    <source>
        <dbReference type="SAM" id="Phobius"/>
    </source>
</evidence>